<comment type="caution">
    <text evidence="8">The sequence shown here is derived from an EMBL/GenBank/DDBJ whole genome shotgun (WGS) entry which is preliminary data.</text>
</comment>
<evidence type="ECO:0000256" key="4">
    <source>
        <dbReference type="ARBA" id="ARBA00023128"/>
    </source>
</evidence>
<evidence type="ECO:0000256" key="7">
    <source>
        <dbReference type="ARBA" id="ARBA00035179"/>
    </source>
</evidence>
<dbReference type="PANTHER" id="PTHR28595:SF1">
    <property type="entry name" value="LARGE RIBOSOMAL SUBUNIT PROTEIN ML54"/>
    <property type="match status" value="1"/>
</dbReference>
<dbReference type="PANTHER" id="PTHR28595">
    <property type="entry name" value="39S RIBOSOMAL PROTEIN L54, MITOCHONDRIAL"/>
    <property type="match status" value="1"/>
</dbReference>
<dbReference type="EMBL" id="JARPUR010000001">
    <property type="protein sequence ID" value="KAK4884599.1"/>
    <property type="molecule type" value="Genomic_DNA"/>
</dbReference>
<dbReference type="AlphaFoldDB" id="A0AAN7Q3E6"/>
<evidence type="ECO:0000256" key="2">
    <source>
        <dbReference type="ARBA" id="ARBA00022946"/>
    </source>
</evidence>
<accession>A0AAN7Q3E6</accession>
<evidence type="ECO:0000256" key="3">
    <source>
        <dbReference type="ARBA" id="ARBA00022980"/>
    </source>
</evidence>
<evidence type="ECO:0000256" key="5">
    <source>
        <dbReference type="ARBA" id="ARBA00023274"/>
    </source>
</evidence>
<dbReference type="GO" id="GO:0003735">
    <property type="term" value="F:structural constituent of ribosome"/>
    <property type="evidence" value="ECO:0007669"/>
    <property type="project" value="TreeGrafter"/>
</dbReference>
<evidence type="ECO:0000256" key="6">
    <source>
        <dbReference type="ARBA" id="ARBA00033752"/>
    </source>
</evidence>
<keyword evidence="2" id="KW-0809">Transit peptide</keyword>
<keyword evidence="3" id="KW-0689">Ribosomal protein</keyword>
<gene>
    <name evidence="8" type="ORF">RN001_000870</name>
</gene>
<evidence type="ECO:0000313" key="8">
    <source>
        <dbReference type="EMBL" id="KAK4884599.1"/>
    </source>
</evidence>
<comment type="subcellular location">
    <subcellularLocation>
        <location evidence="1">Mitochondrion</location>
    </subcellularLocation>
</comment>
<keyword evidence="5" id="KW-0687">Ribonucleoprotein</keyword>
<dbReference type="GO" id="GO:0005762">
    <property type="term" value="C:mitochondrial large ribosomal subunit"/>
    <property type="evidence" value="ECO:0007669"/>
    <property type="project" value="TreeGrafter"/>
</dbReference>
<dbReference type="Pfam" id="PF08561">
    <property type="entry name" value="Ribosomal_L37"/>
    <property type="match status" value="1"/>
</dbReference>
<evidence type="ECO:0000256" key="1">
    <source>
        <dbReference type="ARBA" id="ARBA00004173"/>
    </source>
</evidence>
<keyword evidence="4" id="KW-0496">Mitochondrion</keyword>
<organism evidence="8 9">
    <name type="scientific">Aquatica leii</name>
    <dbReference type="NCBI Taxonomy" id="1421715"/>
    <lineage>
        <taxon>Eukaryota</taxon>
        <taxon>Metazoa</taxon>
        <taxon>Ecdysozoa</taxon>
        <taxon>Arthropoda</taxon>
        <taxon>Hexapoda</taxon>
        <taxon>Insecta</taxon>
        <taxon>Pterygota</taxon>
        <taxon>Neoptera</taxon>
        <taxon>Endopterygota</taxon>
        <taxon>Coleoptera</taxon>
        <taxon>Polyphaga</taxon>
        <taxon>Elateriformia</taxon>
        <taxon>Elateroidea</taxon>
        <taxon>Lampyridae</taxon>
        <taxon>Luciolinae</taxon>
        <taxon>Aquatica</taxon>
    </lineage>
</organism>
<proteinExistence type="inferred from homology"/>
<comment type="similarity">
    <text evidence="6">Belongs to the mitochondrion-specific ribosomal protein mL54 family.</text>
</comment>
<keyword evidence="9" id="KW-1185">Reference proteome</keyword>
<dbReference type="Proteomes" id="UP001353858">
    <property type="component" value="Unassembled WGS sequence"/>
</dbReference>
<dbReference type="InterPro" id="IPR013870">
    <property type="entry name" value="Ribosomal_mL54"/>
</dbReference>
<protein>
    <recommendedName>
        <fullName evidence="7">Large ribosomal subunit protein mL54</fullName>
    </recommendedName>
</protein>
<reference evidence="9" key="1">
    <citation type="submission" date="2023-01" db="EMBL/GenBank/DDBJ databases">
        <title>Key to firefly adult light organ development and bioluminescence: homeobox transcription factors regulate luciferase expression and transportation to peroxisome.</title>
        <authorList>
            <person name="Fu X."/>
        </authorList>
    </citation>
    <scope>NUCLEOTIDE SEQUENCE [LARGE SCALE GENOMIC DNA]</scope>
</reference>
<evidence type="ECO:0000313" key="9">
    <source>
        <dbReference type="Proteomes" id="UP001353858"/>
    </source>
</evidence>
<name>A0AAN7Q3E6_9COLE</name>
<sequence length="132" mass="14897">MFACKNILGGLWFLKSINSISQRSFAKAPGVLGGALKKKKLGKLGAVAEKKVLPVETDPERLVSYACGTNIFKTGEDVKLLRDDEYPSWLWDVRTGPPPPLEELDPNSKQYWRRIRKMAIKNNIKLQKAKKL</sequence>